<dbReference type="PRINTS" id="PR00380">
    <property type="entry name" value="KINESINHEAVY"/>
</dbReference>
<dbReference type="EMBL" id="AGBW02014249">
    <property type="protein sequence ID" value="OWR42024.1"/>
    <property type="molecule type" value="Genomic_DNA"/>
</dbReference>
<evidence type="ECO:0000256" key="1">
    <source>
        <dbReference type="ARBA" id="ARBA00004245"/>
    </source>
</evidence>
<evidence type="ECO:0000256" key="7">
    <source>
        <dbReference type="PROSITE-ProRule" id="PRU00283"/>
    </source>
</evidence>
<dbReference type="Gene3D" id="3.40.850.10">
    <property type="entry name" value="Kinesin motor domain"/>
    <property type="match status" value="1"/>
</dbReference>
<dbReference type="SUPFAM" id="SSF52540">
    <property type="entry name" value="P-loop containing nucleoside triphosphate hydrolases"/>
    <property type="match status" value="1"/>
</dbReference>
<feature type="domain" description="Kinesin motor" evidence="10">
    <location>
        <begin position="4"/>
        <end position="324"/>
    </location>
</feature>
<feature type="compositionally biased region" description="Polar residues" evidence="9">
    <location>
        <begin position="2600"/>
        <end position="2620"/>
    </location>
</feature>
<reference evidence="11 12" key="1">
    <citation type="journal article" date="2011" name="Cell">
        <title>The monarch butterfly genome yields insights into long-distance migration.</title>
        <authorList>
            <person name="Zhan S."/>
            <person name="Merlin C."/>
            <person name="Boore J.L."/>
            <person name="Reppert S.M."/>
        </authorList>
    </citation>
    <scope>NUCLEOTIDE SEQUENCE [LARGE SCALE GENOMIC DNA]</scope>
    <source>
        <strain evidence="11">F-2</strain>
    </source>
</reference>
<feature type="binding site" evidence="7">
    <location>
        <begin position="87"/>
        <end position="94"/>
    </location>
    <ligand>
        <name>ATP</name>
        <dbReference type="ChEBI" id="CHEBI:30616"/>
    </ligand>
</feature>
<feature type="coiled-coil region" evidence="8">
    <location>
        <begin position="1024"/>
        <end position="1065"/>
    </location>
</feature>
<dbReference type="InParanoid" id="A0A212EKL0"/>
<feature type="coiled-coil region" evidence="8">
    <location>
        <begin position="2203"/>
        <end position="2241"/>
    </location>
</feature>
<dbReference type="PANTHER" id="PTHR47968">
    <property type="entry name" value="CENTROMERE PROTEIN E"/>
    <property type="match status" value="1"/>
</dbReference>
<keyword evidence="3 7" id="KW-0067">ATP-binding</keyword>
<evidence type="ECO:0000256" key="6">
    <source>
        <dbReference type="ARBA" id="ARBA00023212"/>
    </source>
</evidence>
<feature type="coiled-coil region" evidence="8">
    <location>
        <begin position="1204"/>
        <end position="1308"/>
    </location>
</feature>
<evidence type="ECO:0000256" key="5">
    <source>
        <dbReference type="ARBA" id="ARBA00023175"/>
    </source>
</evidence>
<organism evidence="11 12">
    <name type="scientific">Danaus plexippus plexippus</name>
    <dbReference type="NCBI Taxonomy" id="278856"/>
    <lineage>
        <taxon>Eukaryota</taxon>
        <taxon>Metazoa</taxon>
        <taxon>Ecdysozoa</taxon>
        <taxon>Arthropoda</taxon>
        <taxon>Hexapoda</taxon>
        <taxon>Insecta</taxon>
        <taxon>Pterygota</taxon>
        <taxon>Neoptera</taxon>
        <taxon>Endopterygota</taxon>
        <taxon>Lepidoptera</taxon>
        <taxon>Glossata</taxon>
        <taxon>Ditrysia</taxon>
        <taxon>Papilionoidea</taxon>
        <taxon>Nymphalidae</taxon>
        <taxon>Danainae</taxon>
        <taxon>Danaini</taxon>
        <taxon>Danaina</taxon>
        <taxon>Danaus</taxon>
        <taxon>Danaus</taxon>
    </lineage>
</organism>
<evidence type="ECO:0000256" key="8">
    <source>
        <dbReference type="SAM" id="Coils"/>
    </source>
</evidence>
<feature type="compositionally biased region" description="Basic and acidic residues" evidence="9">
    <location>
        <begin position="2561"/>
        <end position="2581"/>
    </location>
</feature>
<dbReference type="InterPro" id="IPR027417">
    <property type="entry name" value="P-loop_NTPase"/>
</dbReference>
<evidence type="ECO:0000256" key="9">
    <source>
        <dbReference type="SAM" id="MobiDB-lite"/>
    </source>
</evidence>
<feature type="coiled-coil region" evidence="8">
    <location>
        <begin position="2624"/>
        <end position="2686"/>
    </location>
</feature>
<feature type="compositionally biased region" description="Basic and acidic residues" evidence="9">
    <location>
        <begin position="2955"/>
        <end position="2964"/>
    </location>
</feature>
<evidence type="ECO:0000259" key="10">
    <source>
        <dbReference type="PROSITE" id="PS50067"/>
    </source>
</evidence>
<feature type="coiled-coil region" evidence="8">
    <location>
        <begin position="1398"/>
        <end position="1453"/>
    </location>
</feature>
<dbReference type="KEGG" id="dpl:KGM_202033"/>
<dbReference type="STRING" id="278856.A0A212EKL0"/>
<keyword evidence="4 8" id="KW-0175">Coiled coil</keyword>
<dbReference type="GO" id="GO:0007018">
    <property type="term" value="P:microtubule-based movement"/>
    <property type="evidence" value="ECO:0007669"/>
    <property type="project" value="InterPro"/>
</dbReference>
<dbReference type="Pfam" id="PF00225">
    <property type="entry name" value="Kinesin"/>
    <property type="match status" value="1"/>
</dbReference>
<comment type="subcellular location">
    <subcellularLocation>
        <location evidence="1">Cytoplasm</location>
        <location evidence="1">Cytoskeleton</location>
    </subcellularLocation>
</comment>
<evidence type="ECO:0000256" key="2">
    <source>
        <dbReference type="ARBA" id="ARBA00022741"/>
    </source>
</evidence>
<keyword evidence="2 7" id="KW-0547">Nucleotide-binding</keyword>
<feature type="coiled-coil region" evidence="8">
    <location>
        <begin position="1965"/>
        <end position="1999"/>
    </location>
</feature>
<dbReference type="InterPro" id="IPR036961">
    <property type="entry name" value="Kinesin_motor_dom_sf"/>
</dbReference>
<dbReference type="PROSITE" id="PS50067">
    <property type="entry name" value="KINESIN_MOTOR_2"/>
    <property type="match status" value="1"/>
</dbReference>
<dbReference type="SMART" id="SM00129">
    <property type="entry name" value="KISc"/>
    <property type="match status" value="1"/>
</dbReference>
<feature type="coiled-coil region" evidence="8">
    <location>
        <begin position="1611"/>
        <end position="1641"/>
    </location>
</feature>
<dbReference type="GO" id="GO:0008017">
    <property type="term" value="F:microtubule binding"/>
    <property type="evidence" value="ECO:0007669"/>
    <property type="project" value="InterPro"/>
</dbReference>
<keyword evidence="6" id="KW-0963">Cytoplasm</keyword>
<dbReference type="GO" id="GO:0005874">
    <property type="term" value="C:microtubule"/>
    <property type="evidence" value="ECO:0007669"/>
    <property type="project" value="TreeGrafter"/>
</dbReference>
<feature type="coiled-coil region" evidence="8">
    <location>
        <begin position="538"/>
        <end position="579"/>
    </location>
</feature>
<dbReference type="InterPro" id="IPR001752">
    <property type="entry name" value="Kinesin_motor_dom"/>
</dbReference>
<comment type="similarity">
    <text evidence="7">Belongs to the TRAFAC class myosin-kinesin ATPase superfamily. Kinesin family.</text>
</comment>
<dbReference type="eggNOG" id="KOG0242">
    <property type="taxonomic scope" value="Eukaryota"/>
</dbReference>
<keyword evidence="6" id="KW-0206">Cytoskeleton</keyword>
<feature type="region of interest" description="Disordered" evidence="9">
    <location>
        <begin position="2953"/>
        <end position="2973"/>
    </location>
</feature>
<proteinExistence type="inferred from homology"/>
<evidence type="ECO:0000313" key="12">
    <source>
        <dbReference type="Proteomes" id="UP000007151"/>
    </source>
</evidence>
<evidence type="ECO:0000256" key="3">
    <source>
        <dbReference type="ARBA" id="ARBA00022840"/>
    </source>
</evidence>
<dbReference type="GO" id="GO:0005524">
    <property type="term" value="F:ATP binding"/>
    <property type="evidence" value="ECO:0007669"/>
    <property type="project" value="UniProtKB-UniRule"/>
</dbReference>
<feature type="region of interest" description="Disordered" evidence="9">
    <location>
        <begin position="2491"/>
        <end position="2519"/>
    </location>
</feature>
<sequence>MSDNIKVVVKVRPLIPREIDEKLSYQWRINNNTLYQIDLSGRDVGPSFTFDKVYDTTTKTEDVYNDVAKPIVEAATTGFNGTIFAYGQTSSGKTYTMTGTDEAPGIIPLAVFNLFDIIKSIPDRDFLVRVSYVEIYNESLIDLLNLNNKVKIQETHSGVKLCTTEKLTVSPDEVLELMEQGKANRQTGSTNMNEESSRSHSIFQITIESREHIEGEQEVGSVNVSQLNLVDLAGSERSGQTGATGLRFREGTHINKSLSVLGLVIKQLSEDQNKHVNYRDSRLTRILQNSLGGNAKTGIICAVTPAAVEETISTLQFANRAKAIKNTPAVNLVTTSATMIQSLTKQLSSLKTQLESKKHVEQDNCNLQKQIANLQRLILNGFGQNRNPDVTSGARRKLHHPRRVTISTLHPIQEDPIPSIPNPLALHGCESIPSGSFLRPVCEERAVTPPNVRIDEVIELDSEDDDSSDIQPCSPYHSCYQSKTPPCILRKTAKQAEKNLKDIVELTEREKIYTPNIVELMEKLEDKSLIIGKLEDDIVNLNRISNEKDKEMERLKCKINEAEEKIMNITSIKESLEQTCKEHNTKLTDWEVSYETLKKKSKSREDELLSLLEEVNNKNKNKNIGKLSSKAIERELKNFMDLSRDISLVNSSLESSVMETEQCPNYSDLKAQMTLKDQTIVQLEANLHSQKLKIESLEEKNDKFKEIISDLNEKLSLLDNENSLLKTSMESLSSTISDQKSLIEAANAEIESYSHLIREQQIKVTKRDVTTKNISGSDLEAIITNEELFMKNNENMKNIVQTLKEALEVRNEEIEKLKANLNDNKNLEALQTELATKKTEIDSLKNEIERLNSECTNNISIIDTLLQEKSNLINIEQQLTDKLTSIQEEKSLLEKQINEHNDEIDTLKEANNKLSLELNEKISTIKKENDSKTRDMCQKISKLEIAVRDKEEIIKRLKKEGNDTQEIIDKGKLGLKKVQDIISLLKGEINEIPEYVDSLVAAFNGLGDNLTVLEDIARDVVKEKNDVLTKLQQTEHELKLLKTKIRELDNEVDEFSDEYRNAVLEEIKEQVLKQDSVDCETSDCDKLVRKISNLLRTIKCAQKVLIQSVDCKSSELNECQTLCENISKDLESETNKNNTLSQEVNILMSSRIATMKNILEKVTDLSTKFGIENEVSCDFDEEYETGYKYVVLTIDKIDNYITALKSEQSKCNEVENSLGDANNKILQLNEENSKLKKGIADLEANKALLTNEIRKVQEDSEHLTKDLKDTNDLLNHLREELSTKSSEMDIIENRAKSWKNEFIDLEALMQDKINILEAENMSLKSKYSDIDDDSLACGDRECYSSKQNNYKQVNSPPSLLTICCNRIADAIDFNDEKSITSSSSCTDYNETKFDKCQCKELLADVDKLVEEKHKLNATIERLQSENDKLIREREEVQREVQSLSEHSYELQKRVLNHRTVLSTLTATTYAENKSLSSQVKFLQHHHNRFHHVCQKDIPAFKRQLQDLMLLLKSECLGKHNDSFKRYSLPNALDTSSLHSTFKNESTFDNDLLMLDTNVTLTTCDTTMTAHNQTCFDVTQVCISSDVACQTSFNEVTKSPLYPQMDLEPLDEKKAIETLDSLKNENDKLRELVDDYAKSKSKALVTTLTSPIKIPDIAEDACPKCDKYLNDIRRSNESHKNEIEVLSKRLNDLEREKDEISKKYHNLTLEIPSSDALVRKLTDLEKKYQVKVNEIDKLTATIDNANKKLSVLQEENDSLSNEVMEKIEEIDALKKEQDNLKDNIKLNEECLNKPLDLESQSKTVCENCALKEETINSLRNRILTAESHSRLDRSYSDQDSSSRYNKICTLQNELHAGKEDCIELKEEVTTIKKHLEHSNLSMSQNLDLDESIMDTHMYSFNKDYGNANENKFDASKVSEAQAVDVYFCDKTDCLNYYSEKTGAKIGSLNSEYKIIDVMKMLFEDFSIKHANEVENLVNKLRDLDEEKSDLQIRMNKLVNEQSGVMKALKEKDGYLQRFADVVSDVRKNISGINDKLKTEEAIVAFRSTVLKVVDAEFGLSSSNAFEAIINKLNGNYEKDLKRNTEEIAQLKEHIQNMVAESISVNESLQALKSQLTEKESNYDLLQRQKNKMFEISNAVTIDIIKKDKDLRDQLSHYYRKLLINNIIKEEIDSSLPIDQFLDKLFNSVLNTELAGRKLEVDVEIENLRCSLQQKDKETQLLAEELNRKALEYENNIADQISLHADLKQIYEQKVRENEINTNTVSKLTDEVNLLKQNVSSKDKTIESLEKKQSEHLTEQQAKELEFIKSLQMCQKELEVLNSVNQVLLREKETSGVEMENLKKLLYEQALDIEKMTTEIEFLKRTVRESSDVIESLNLKSDTLLEENDSLKKQMQEKCTNCARLETNIRTHEKTAAIQTKIINRLQSQKAEIDKANIEKETQIEEMTQKYKSLEEECQKLNTEVQTSKEENEKLKELKHTLELKIRELQSAETKPRVSMDCVPETTRRRRQSIQDSKRIFSEDIEDHKKLEAMFKSKSKPDDLFMDVDEDSSSRSTPIRLSRGRDSLLSKHDQSDTNEEHSRPSSVAASRRRRQSAYDLQRSVQHNEQQVADNSHESSGSLDSEAAHFKRLLVLCQRELEELRERFKEVDEECDTCAMYLRERDEQCARLKREKTALENTIMELRDKMKTMNPNDSTNIKSTFKDVSVNTEEDWTNLHSVVVDRMSYDAEVEKNKRLMKTIEELRYKKQDLKNTMAKMQKALEKNTNKDSQEFEAMKVELATCKRELEELKESYKALDEECETCAEYLREREQQCQKLKEAKAALEAKLEEYQQSSIVQSVRKRRQTLHDQNRLTPQRIDVATETSDDLLIYQVEKDNSKLNFEDSKEMKRLKTIVEKLSQQKTSLEHQLASVGTQYVATGSAIVQNQQLSDVMKENQKLKKMNAKLVTICKKRGKSIDSNRENEDPIQQNVKK</sequence>
<feature type="coiled-coil region" evidence="8">
    <location>
        <begin position="1668"/>
        <end position="1789"/>
    </location>
</feature>
<feature type="coiled-coil region" evidence="8">
    <location>
        <begin position="793"/>
        <end position="960"/>
    </location>
</feature>
<keyword evidence="12" id="KW-1185">Reference proteome</keyword>
<dbReference type="GO" id="GO:0000278">
    <property type="term" value="P:mitotic cell cycle"/>
    <property type="evidence" value="ECO:0007669"/>
    <property type="project" value="TreeGrafter"/>
</dbReference>
<dbReference type="Proteomes" id="UP000007151">
    <property type="component" value="Unassembled WGS sequence"/>
</dbReference>
<evidence type="ECO:0000256" key="4">
    <source>
        <dbReference type="ARBA" id="ARBA00023054"/>
    </source>
</evidence>
<dbReference type="PANTHER" id="PTHR47968:SF75">
    <property type="entry name" value="CENTROMERE-ASSOCIATED PROTEIN E"/>
    <property type="match status" value="1"/>
</dbReference>
<feature type="coiled-coil region" evidence="8">
    <location>
        <begin position="2733"/>
        <end position="2834"/>
    </location>
</feature>
<feature type="region of interest" description="Disordered" evidence="9">
    <location>
        <begin position="2540"/>
        <end position="2621"/>
    </location>
</feature>
<dbReference type="PROSITE" id="PS00411">
    <property type="entry name" value="KINESIN_MOTOR_1"/>
    <property type="match status" value="1"/>
</dbReference>
<feature type="coiled-coil region" evidence="8">
    <location>
        <begin position="2072"/>
        <end position="2127"/>
    </location>
</feature>
<gene>
    <name evidence="11" type="ORF">KGM_202033</name>
</gene>
<keyword evidence="5 7" id="KW-0505">Motor protein</keyword>
<dbReference type="InterPro" id="IPR019821">
    <property type="entry name" value="Kinesin_motor_CS"/>
</dbReference>
<dbReference type="GO" id="GO:0003777">
    <property type="term" value="F:microtubule motor activity"/>
    <property type="evidence" value="ECO:0007669"/>
    <property type="project" value="InterPro"/>
</dbReference>
<comment type="caution">
    <text evidence="11">The sequence shown here is derived from an EMBL/GenBank/DDBJ whole genome shotgun (WGS) entry which is preliminary data.</text>
</comment>
<name>A0A212EKL0_DANPL</name>
<accession>A0A212EKL0</accession>
<dbReference type="FunFam" id="3.40.850.10:FF:000177">
    <property type="entry name" value="Kinesin-like protein"/>
    <property type="match status" value="1"/>
</dbReference>
<protein>
    <submittedName>
        <fullName evidence="11">Kinesin protein 7</fullName>
    </submittedName>
</protein>
<dbReference type="InterPro" id="IPR027640">
    <property type="entry name" value="Kinesin-like_fam"/>
</dbReference>
<evidence type="ECO:0000313" key="11">
    <source>
        <dbReference type="EMBL" id="OWR42024.1"/>
    </source>
</evidence>
<feature type="coiled-coil region" evidence="8">
    <location>
        <begin position="680"/>
        <end position="763"/>
    </location>
</feature>